<accession>H1FVW7</accession>
<dbReference type="AlphaFoldDB" id="B6BIJ4"/>
<keyword evidence="2" id="KW-1185">Reference proteome</keyword>
<dbReference type="Proteomes" id="UP000006431">
    <property type="component" value="Unassembled WGS sequence"/>
</dbReference>
<dbReference type="STRING" id="929558.SMGD1_1826"/>
<comment type="caution">
    <text evidence="1">The sequence shown here is derived from an EMBL/GenBank/DDBJ whole genome shotgun (WGS) entry which is preliminary data.</text>
</comment>
<name>B6BIJ4_SULGG</name>
<dbReference type="PATRIC" id="fig|929558.5.peg.1821"/>
<evidence type="ECO:0000313" key="1">
    <source>
        <dbReference type="EMBL" id="EHP30349.1"/>
    </source>
</evidence>
<dbReference type="OrthoDB" id="5347405at2"/>
<sequence length="199" mass="22526">MKLEYVGSMPRVSSKGVSFDDTKPDKYILLSPAIDLLEALSYGPTEATKHLYNTKGKEYSSSELMEALKKHIGNLNEVIASRDEKAHNLVQELMDRVETNETLSEDEKKAWLANIELMRNYYLQFVTNDSAYGCALQALSQQIHDALVKEVSFPMFRNYGLVLHDLINVLENRKSPIDATLSVENIDGSLFGKLTIKHR</sequence>
<dbReference type="HOGENOM" id="CLU_1387788_0_0_7"/>
<organism evidence="1 2">
    <name type="scientific">Sulfurimonas gotlandica (strain DSM 19862 / JCM 16533 / GD1)</name>
    <dbReference type="NCBI Taxonomy" id="929558"/>
    <lineage>
        <taxon>Bacteria</taxon>
        <taxon>Pseudomonadati</taxon>
        <taxon>Campylobacterota</taxon>
        <taxon>Epsilonproteobacteria</taxon>
        <taxon>Campylobacterales</taxon>
        <taxon>Sulfurimonadaceae</taxon>
        <taxon>Sulfurimonas</taxon>
    </lineage>
</organism>
<proteinExistence type="predicted"/>
<gene>
    <name evidence="1" type="ORF">SMGD1_1826</name>
</gene>
<evidence type="ECO:0000313" key="2">
    <source>
        <dbReference type="Proteomes" id="UP000006431"/>
    </source>
</evidence>
<protein>
    <submittedName>
        <fullName evidence="1">Uncharacterized protein</fullName>
    </submittedName>
</protein>
<reference evidence="1 2" key="1">
    <citation type="journal article" date="2012" name="Proc. Natl. Acad. Sci. U.S.A.">
        <title>Genome and physiology of a model Epsilonproteobacterium responsible for sulfide detoxification in marine oxygen depletion zones.</title>
        <authorList>
            <person name="Grote J."/>
            <person name="Schott T."/>
            <person name="Bruckner C.G."/>
            <person name="Glockner F.O."/>
            <person name="Jost G."/>
            <person name="Teeling H."/>
            <person name="Labrenz M."/>
            <person name="Jurgens K."/>
        </authorList>
    </citation>
    <scope>NUCLEOTIDE SEQUENCE [LARGE SCALE GENOMIC DNA]</scope>
    <source>
        <strain evidence="1 2">GD1</strain>
    </source>
</reference>
<dbReference type="EMBL" id="AFRZ01000001">
    <property type="protein sequence ID" value="EHP30349.1"/>
    <property type="molecule type" value="Genomic_DNA"/>
</dbReference>
<accession>B6BIJ4</accession>
<dbReference type="RefSeq" id="WP_008335538.1">
    <property type="nucleotide sequence ID" value="NZ_AFRZ01000001.1"/>
</dbReference>